<dbReference type="InterPro" id="IPR035930">
    <property type="entry name" value="FomD-like_sf"/>
</dbReference>
<dbReference type="EMBL" id="NVSR01000009">
    <property type="protein sequence ID" value="PCI29907.1"/>
    <property type="molecule type" value="Genomic_DNA"/>
</dbReference>
<dbReference type="Pfam" id="PF04167">
    <property type="entry name" value="DUF402"/>
    <property type="match status" value="1"/>
</dbReference>
<gene>
    <name evidence="2" type="ORF">COB67_03085</name>
</gene>
<name>A0A2A4TAB3_9DELT</name>
<dbReference type="Proteomes" id="UP000218113">
    <property type="component" value="Unassembled WGS sequence"/>
</dbReference>
<feature type="domain" description="DUF402" evidence="1">
    <location>
        <begin position="55"/>
        <end position="120"/>
    </location>
</feature>
<dbReference type="InterPro" id="IPR007295">
    <property type="entry name" value="DUF402"/>
</dbReference>
<evidence type="ECO:0000259" key="1">
    <source>
        <dbReference type="Pfam" id="PF04167"/>
    </source>
</evidence>
<accession>A0A2A4TAB3</accession>
<sequence>MIKPCKEIKEKLIGDTQTFQCESFHWEQGFGILKFISPSSHQVGSLFLPLGTITYAFYWENRPYNLYKWIYEGREIGNYFNLADSTKLQQDQFNWRDLVIDILITPERLAEILDEDELPLSLDTDLKQYLDRAKQLVLDEYPKIIKETSRLLRAKQKA</sequence>
<dbReference type="Gene3D" id="2.40.380.10">
    <property type="entry name" value="FomD-like"/>
    <property type="match status" value="1"/>
</dbReference>
<evidence type="ECO:0000313" key="2">
    <source>
        <dbReference type="EMBL" id="PCI29907.1"/>
    </source>
</evidence>
<dbReference type="AlphaFoldDB" id="A0A2A4TAB3"/>
<reference evidence="3" key="1">
    <citation type="submission" date="2017-08" db="EMBL/GenBank/DDBJ databases">
        <title>A dynamic microbial community with high functional redundancy inhabits the cold, oxic subseafloor aquifer.</title>
        <authorList>
            <person name="Tully B.J."/>
            <person name="Wheat C.G."/>
            <person name="Glazer B.T."/>
            <person name="Huber J.A."/>
        </authorList>
    </citation>
    <scope>NUCLEOTIDE SEQUENCE [LARGE SCALE GENOMIC DNA]</scope>
</reference>
<organism evidence="2 3">
    <name type="scientific">SAR324 cluster bacterium</name>
    <dbReference type="NCBI Taxonomy" id="2024889"/>
    <lineage>
        <taxon>Bacteria</taxon>
        <taxon>Deltaproteobacteria</taxon>
        <taxon>SAR324 cluster</taxon>
    </lineage>
</organism>
<protein>
    <recommendedName>
        <fullName evidence="1">DUF402 domain-containing protein</fullName>
    </recommendedName>
</protein>
<dbReference type="SUPFAM" id="SSF159234">
    <property type="entry name" value="FomD-like"/>
    <property type="match status" value="1"/>
</dbReference>
<comment type="caution">
    <text evidence="2">The sequence shown here is derived from an EMBL/GenBank/DDBJ whole genome shotgun (WGS) entry which is preliminary data.</text>
</comment>
<proteinExistence type="predicted"/>
<evidence type="ECO:0000313" key="3">
    <source>
        <dbReference type="Proteomes" id="UP000218113"/>
    </source>
</evidence>